<accession>A0AAE1GH84</accession>
<comment type="caution">
    <text evidence="2">The sequence shown here is derived from an EMBL/GenBank/DDBJ whole genome shotgun (WGS) entry which is preliminary data.</text>
</comment>
<evidence type="ECO:0000313" key="2">
    <source>
        <dbReference type="EMBL" id="KAK3891866.1"/>
    </source>
</evidence>
<organism evidence="2 3">
    <name type="scientific">Petrolisthes cinctipes</name>
    <name type="common">Flat porcelain crab</name>
    <dbReference type="NCBI Taxonomy" id="88211"/>
    <lineage>
        <taxon>Eukaryota</taxon>
        <taxon>Metazoa</taxon>
        <taxon>Ecdysozoa</taxon>
        <taxon>Arthropoda</taxon>
        <taxon>Crustacea</taxon>
        <taxon>Multicrustacea</taxon>
        <taxon>Malacostraca</taxon>
        <taxon>Eumalacostraca</taxon>
        <taxon>Eucarida</taxon>
        <taxon>Decapoda</taxon>
        <taxon>Pleocyemata</taxon>
        <taxon>Anomura</taxon>
        <taxon>Galatheoidea</taxon>
        <taxon>Porcellanidae</taxon>
        <taxon>Petrolisthes</taxon>
    </lineage>
</organism>
<evidence type="ECO:0000313" key="3">
    <source>
        <dbReference type="Proteomes" id="UP001286313"/>
    </source>
</evidence>
<dbReference type="Proteomes" id="UP001286313">
    <property type="component" value="Unassembled WGS sequence"/>
</dbReference>
<sequence length="155" mass="17407">MCPSSSTAPRNPKIIPQGIDEDTMTIKRAPVHPKLEHLKKDEHKKRKEMAHIMSEKVAETEDEDTEFVRKVSDDENSKVLGSLEGLTEAKNESDRTTMIERVRKLITYNIGGDILHKTKKAAADKIREGATEGCESDSETLGVNRSLETEFKTVK</sequence>
<keyword evidence="3" id="KW-1185">Reference proteome</keyword>
<gene>
    <name evidence="2" type="ORF">Pcinc_004264</name>
</gene>
<proteinExistence type="predicted"/>
<evidence type="ECO:0000256" key="1">
    <source>
        <dbReference type="SAM" id="MobiDB-lite"/>
    </source>
</evidence>
<reference evidence="2" key="1">
    <citation type="submission" date="2023-10" db="EMBL/GenBank/DDBJ databases">
        <title>Genome assemblies of two species of porcelain crab, Petrolisthes cinctipes and Petrolisthes manimaculis (Anomura: Porcellanidae).</title>
        <authorList>
            <person name="Angst P."/>
        </authorList>
    </citation>
    <scope>NUCLEOTIDE SEQUENCE</scope>
    <source>
        <strain evidence="2">PB745_01</strain>
        <tissue evidence="2">Gill</tissue>
    </source>
</reference>
<dbReference type="AlphaFoldDB" id="A0AAE1GH84"/>
<dbReference type="EMBL" id="JAWQEG010000300">
    <property type="protein sequence ID" value="KAK3891866.1"/>
    <property type="molecule type" value="Genomic_DNA"/>
</dbReference>
<feature type="region of interest" description="Disordered" evidence="1">
    <location>
        <begin position="1"/>
        <end position="47"/>
    </location>
</feature>
<name>A0AAE1GH84_PETCI</name>
<protein>
    <submittedName>
        <fullName evidence="2">Uncharacterized protein</fullName>
    </submittedName>
</protein>